<dbReference type="AlphaFoldDB" id="A0A2V4A1U6"/>
<keyword evidence="1" id="KW-0812">Transmembrane</keyword>
<feature type="transmembrane region" description="Helical" evidence="1">
    <location>
        <begin position="27"/>
        <end position="44"/>
    </location>
</feature>
<keyword evidence="1" id="KW-1133">Transmembrane helix</keyword>
<feature type="transmembrane region" description="Helical" evidence="1">
    <location>
        <begin position="51"/>
        <end position="72"/>
    </location>
</feature>
<reference evidence="2 3" key="1">
    <citation type="submission" date="2018-05" db="EMBL/GenBank/DDBJ databases">
        <title>Marinifilum breve JC075T sp. nov., a marine bacterium isolated from Yongle Blue Hole in the South China Sea.</title>
        <authorList>
            <person name="Fu T."/>
        </authorList>
    </citation>
    <scope>NUCLEOTIDE SEQUENCE [LARGE SCALE GENOMIC DNA]</scope>
    <source>
        <strain evidence="2 3">JC075</strain>
    </source>
</reference>
<accession>A0A2V4A1U6</accession>
<feature type="transmembrane region" description="Helical" evidence="1">
    <location>
        <begin position="92"/>
        <end position="125"/>
    </location>
</feature>
<dbReference type="RefSeq" id="WP_110359454.1">
    <property type="nucleotide sequence ID" value="NZ_QFLI01000002.1"/>
</dbReference>
<dbReference type="OrthoDB" id="798769at2"/>
<dbReference type="Proteomes" id="UP000248079">
    <property type="component" value="Unassembled WGS sequence"/>
</dbReference>
<sequence>MSYLLTIVLLLSLSVITYQDFKERQVHWILFPLAFFLSILNSIQQVSADKLLLNTGSNAILIVILFLILFLYAKIRFKGRKGLWQLIGLGDLLFFVVASVNFAILNFIAFSIGSLFLSLIISLLYRHKTIPLAGIQACCLFLLLSLQYSFEFNLFNEYWIYQWI</sequence>
<keyword evidence="1" id="KW-0472">Membrane</keyword>
<gene>
    <name evidence="2" type="ORF">DF185_03985</name>
</gene>
<evidence type="ECO:0000256" key="1">
    <source>
        <dbReference type="SAM" id="Phobius"/>
    </source>
</evidence>
<protein>
    <recommendedName>
        <fullName evidence="4">Prepilin type IV endopeptidase peptidase domain-containing protein</fullName>
    </recommendedName>
</protein>
<evidence type="ECO:0000313" key="3">
    <source>
        <dbReference type="Proteomes" id="UP000248079"/>
    </source>
</evidence>
<dbReference type="EMBL" id="QFLI01000002">
    <property type="protein sequence ID" value="PXY01817.1"/>
    <property type="molecule type" value="Genomic_DNA"/>
</dbReference>
<proteinExistence type="predicted"/>
<keyword evidence="3" id="KW-1185">Reference proteome</keyword>
<organism evidence="2 3">
    <name type="scientific">Marinifilum breve</name>
    <dbReference type="NCBI Taxonomy" id="2184082"/>
    <lineage>
        <taxon>Bacteria</taxon>
        <taxon>Pseudomonadati</taxon>
        <taxon>Bacteroidota</taxon>
        <taxon>Bacteroidia</taxon>
        <taxon>Marinilabiliales</taxon>
        <taxon>Marinifilaceae</taxon>
    </lineage>
</organism>
<evidence type="ECO:0000313" key="2">
    <source>
        <dbReference type="EMBL" id="PXY01817.1"/>
    </source>
</evidence>
<feature type="transmembrane region" description="Helical" evidence="1">
    <location>
        <begin position="132"/>
        <end position="150"/>
    </location>
</feature>
<evidence type="ECO:0008006" key="4">
    <source>
        <dbReference type="Google" id="ProtNLM"/>
    </source>
</evidence>
<comment type="caution">
    <text evidence="2">The sequence shown here is derived from an EMBL/GenBank/DDBJ whole genome shotgun (WGS) entry which is preliminary data.</text>
</comment>
<name>A0A2V4A1U6_9BACT</name>